<evidence type="ECO:0000256" key="3">
    <source>
        <dbReference type="ARBA" id="ARBA00022729"/>
    </source>
</evidence>
<keyword evidence="2" id="KW-0964">Secreted</keyword>
<evidence type="ECO:0008006" key="9">
    <source>
        <dbReference type="Google" id="ProtNLM"/>
    </source>
</evidence>
<proteinExistence type="predicted"/>
<feature type="transmembrane region" description="Helical" evidence="6">
    <location>
        <begin position="436"/>
        <end position="459"/>
    </location>
</feature>
<evidence type="ECO:0000256" key="2">
    <source>
        <dbReference type="ARBA" id="ARBA00022525"/>
    </source>
</evidence>
<keyword evidence="6" id="KW-0812">Transmembrane</keyword>
<evidence type="ECO:0000256" key="4">
    <source>
        <dbReference type="ARBA" id="ARBA00022837"/>
    </source>
</evidence>
<evidence type="ECO:0000256" key="5">
    <source>
        <dbReference type="SAM" id="Coils"/>
    </source>
</evidence>
<keyword evidence="3" id="KW-0732">Signal</keyword>
<evidence type="ECO:0000313" key="8">
    <source>
        <dbReference type="Proteomes" id="UP000228875"/>
    </source>
</evidence>
<keyword evidence="4" id="KW-0106">Calcium</keyword>
<evidence type="ECO:0000256" key="6">
    <source>
        <dbReference type="SAM" id="Phobius"/>
    </source>
</evidence>
<evidence type="ECO:0000313" key="7">
    <source>
        <dbReference type="EMBL" id="PJB99399.1"/>
    </source>
</evidence>
<organism evidence="7 8">
    <name type="scientific">Candidatus Nealsonbacteria bacterium CG_4_9_14_0_8_um_filter_35_12</name>
    <dbReference type="NCBI Taxonomy" id="1974692"/>
    <lineage>
        <taxon>Bacteria</taxon>
        <taxon>Candidatus Nealsoniibacteriota</taxon>
    </lineage>
</organism>
<keyword evidence="6" id="KW-0472">Membrane</keyword>
<feature type="coiled-coil region" evidence="5">
    <location>
        <begin position="225"/>
        <end position="252"/>
    </location>
</feature>
<dbReference type="Pfam" id="PF18884">
    <property type="entry name" value="TSP3_bac"/>
    <property type="match status" value="2"/>
</dbReference>
<comment type="subcellular location">
    <subcellularLocation>
        <location evidence="1">Secreted</location>
    </subcellularLocation>
</comment>
<gene>
    <name evidence="7" type="ORF">CO077_01900</name>
</gene>
<sequence>MRKIFLILIISGLLVGNFIFAQMTENEKDIMQKMPQPEFIYPTEGMELKGMVKIEIKVGGANSVEFYLRKPESLQEIYLGSASSPEKDLWRLDWDTTKTPNGSYYLFAKITNIYGTYSSLGITISVNNEILRNEEEEKQISEQIQQTEKIGEQQTQEIESTTQSITQEAQILTEPEAQILKESLQEFSEKTKEEIVAPPEIKKETQEKKEEIKSEILEKVPPLIKPEIKSQLEKLEEKIKKSEKEKLEIIQKISKDSDNDGLPDHEEIRLGTDPFNPDTDGDSFLDGAEVSTGFNPLKPSPADKIVYQDPRKVLPREAEIYKVERVEISTLPTGEIGIKFEGKGRPISFITLYIYSPLLVLTTKTDGNGHWEYILDKPLEEGEHEVFVAVTNNSGEITARSEGFKFIKTLTAVAAIGLPAEKEKVISPSEAFQKTAILLLIAIVILAIGIALIIIGILVRRGEKEIKSKI</sequence>
<keyword evidence="6" id="KW-1133">Transmembrane helix</keyword>
<dbReference type="Proteomes" id="UP000228875">
    <property type="component" value="Unassembled WGS sequence"/>
</dbReference>
<evidence type="ECO:0000256" key="1">
    <source>
        <dbReference type="ARBA" id="ARBA00004613"/>
    </source>
</evidence>
<accession>A0A2M8DMP5</accession>
<keyword evidence="5" id="KW-0175">Coiled coil</keyword>
<dbReference type="AlphaFoldDB" id="A0A2M8DMP5"/>
<comment type="caution">
    <text evidence="7">The sequence shown here is derived from an EMBL/GenBank/DDBJ whole genome shotgun (WGS) entry which is preliminary data.</text>
</comment>
<dbReference type="EMBL" id="PFTB01000046">
    <property type="protein sequence ID" value="PJB99399.1"/>
    <property type="molecule type" value="Genomic_DNA"/>
</dbReference>
<reference evidence="8" key="1">
    <citation type="submission" date="2017-09" db="EMBL/GenBank/DDBJ databases">
        <title>Depth-based differentiation of microbial function through sediment-hosted aquifers and enrichment of novel symbionts in the deep terrestrial subsurface.</title>
        <authorList>
            <person name="Probst A.J."/>
            <person name="Ladd B."/>
            <person name="Jarett J.K."/>
            <person name="Geller-Mcgrath D.E."/>
            <person name="Sieber C.M.K."/>
            <person name="Emerson J.B."/>
            <person name="Anantharaman K."/>
            <person name="Thomas B.C."/>
            <person name="Malmstrom R."/>
            <person name="Stieglmeier M."/>
            <person name="Klingl A."/>
            <person name="Woyke T."/>
            <person name="Ryan C.M."/>
            <person name="Banfield J.F."/>
        </authorList>
    </citation>
    <scope>NUCLEOTIDE SEQUENCE [LARGE SCALE GENOMIC DNA]</scope>
</reference>
<protein>
    <recommendedName>
        <fullName evidence="9">Bacterial Ig-like domain-containing protein</fullName>
    </recommendedName>
</protein>
<dbReference type="InterPro" id="IPR059100">
    <property type="entry name" value="TSP3_bac"/>
</dbReference>
<name>A0A2M8DMP5_9BACT</name>